<evidence type="ECO:0000256" key="5">
    <source>
        <dbReference type="SAM" id="SignalP"/>
    </source>
</evidence>
<evidence type="ECO:0000259" key="6">
    <source>
        <dbReference type="SMART" id="SM00849"/>
    </source>
</evidence>
<dbReference type="Gene3D" id="3.60.15.10">
    <property type="entry name" value="Ribonuclease Z/Hydroxyacylglutathione hydrolase-like"/>
    <property type="match status" value="1"/>
</dbReference>
<keyword evidence="3" id="KW-0378">Hydrolase</keyword>
<keyword evidence="7" id="KW-0614">Plasmid</keyword>
<gene>
    <name evidence="7" type="ordered locus">Reut_C6124</name>
</gene>
<keyword evidence="5" id="KW-0732">Signal</keyword>
<keyword evidence="2" id="KW-0479">Metal-binding</keyword>
<name>Q46N30_CUPPJ</name>
<dbReference type="SMART" id="SM00849">
    <property type="entry name" value="Lactamase_B"/>
    <property type="match status" value="1"/>
</dbReference>
<organism evidence="7">
    <name type="scientific">Cupriavidus pinatubonensis (strain JMP 134 / LMG 1197)</name>
    <name type="common">Cupriavidus necator (strain JMP 134)</name>
    <dbReference type="NCBI Taxonomy" id="264198"/>
    <lineage>
        <taxon>Bacteria</taxon>
        <taxon>Pseudomonadati</taxon>
        <taxon>Pseudomonadota</taxon>
        <taxon>Betaproteobacteria</taxon>
        <taxon>Burkholderiales</taxon>
        <taxon>Burkholderiaceae</taxon>
        <taxon>Cupriavidus</taxon>
    </lineage>
</organism>
<sequence length="328" mass="34861">MLLRLSGLFVLASASMAIQAASPADTGPLSMPRSGGGWEARQAPGFYRFRLGAFRITALSDGTAPRDVSKIMSNPSAVREAYAAANLALPIEISVNCYLIDTGERNLLVDTGAGELFGSLTGQVVANLRAAGYEPGDIDDVLLTHIHGDHSGGLSIGGQRVFPNATVHVDQRDPALWLSAAAEAKASPGARNTFRQSHQTVDPYVAAGRLKTFDGATQLFPGIRAVPLYGHTPGMSGYFIESEGQRLLLWGDIIHASEVQFRAPAITIDYDVDRAGATATRLRILAEASREGYLVGGAHLTFPGIGRVRAEKTGFSWVPEPYSVTLGK</sequence>
<dbReference type="OrthoDB" id="5443440at2"/>
<dbReference type="AlphaFoldDB" id="Q46N30"/>
<accession>Q46N30</accession>
<dbReference type="PANTHER" id="PTHR42978">
    <property type="entry name" value="QUORUM-QUENCHING LACTONASE YTNP-RELATED-RELATED"/>
    <property type="match status" value="1"/>
</dbReference>
<dbReference type="Pfam" id="PF00753">
    <property type="entry name" value="Lactamase_B"/>
    <property type="match status" value="1"/>
</dbReference>
<evidence type="ECO:0000256" key="1">
    <source>
        <dbReference type="ARBA" id="ARBA00007749"/>
    </source>
</evidence>
<comment type="similarity">
    <text evidence="1">Belongs to the metallo-beta-lactamase superfamily.</text>
</comment>
<evidence type="ECO:0000256" key="2">
    <source>
        <dbReference type="ARBA" id="ARBA00022723"/>
    </source>
</evidence>
<dbReference type="EMBL" id="CP000092">
    <property type="protein sequence ID" value="AAZ65445.1"/>
    <property type="molecule type" value="Genomic_DNA"/>
</dbReference>
<protein>
    <submittedName>
        <fullName evidence="7">Beta-lactamase-like protein</fullName>
    </submittedName>
</protein>
<keyword evidence="4" id="KW-0862">Zinc</keyword>
<dbReference type="InterPro" id="IPR051013">
    <property type="entry name" value="MBL_superfamily_lactonases"/>
</dbReference>
<evidence type="ECO:0000256" key="3">
    <source>
        <dbReference type="ARBA" id="ARBA00022801"/>
    </source>
</evidence>
<evidence type="ECO:0000313" key="7">
    <source>
        <dbReference type="EMBL" id="AAZ65445.1"/>
    </source>
</evidence>
<feature type="domain" description="Metallo-beta-lactamase" evidence="6">
    <location>
        <begin position="94"/>
        <end position="299"/>
    </location>
</feature>
<dbReference type="InterPro" id="IPR036866">
    <property type="entry name" value="RibonucZ/Hydroxyglut_hydro"/>
</dbReference>
<dbReference type="GO" id="GO:0016787">
    <property type="term" value="F:hydrolase activity"/>
    <property type="evidence" value="ECO:0007669"/>
    <property type="project" value="UniProtKB-KW"/>
</dbReference>
<evidence type="ECO:0000256" key="4">
    <source>
        <dbReference type="ARBA" id="ARBA00022833"/>
    </source>
</evidence>
<dbReference type="InterPro" id="IPR001279">
    <property type="entry name" value="Metallo-B-lactamas"/>
</dbReference>
<dbReference type="HOGENOM" id="CLU_056519_0_0_4"/>
<dbReference type="KEGG" id="reu:Reut_C6124"/>
<geneLocation type="plasmid" evidence="7">
    <name>megaplasmid</name>
</geneLocation>
<feature type="signal peptide" evidence="5">
    <location>
        <begin position="1"/>
        <end position="20"/>
    </location>
</feature>
<feature type="chain" id="PRO_5004232528" evidence="5">
    <location>
        <begin position="21"/>
        <end position="328"/>
    </location>
</feature>
<dbReference type="eggNOG" id="COG0491">
    <property type="taxonomic scope" value="Bacteria"/>
</dbReference>
<dbReference type="GO" id="GO:0046872">
    <property type="term" value="F:metal ion binding"/>
    <property type="evidence" value="ECO:0007669"/>
    <property type="project" value="UniProtKB-KW"/>
</dbReference>
<reference evidence="7" key="1">
    <citation type="submission" date="2005-08" db="EMBL/GenBank/DDBJ databases">
        <title>Complete sequence of a megaplasmid of Ralstonia eutropha JMP134.</title>
        <authorList>
            <person name="Copeland A."/>
            <person name="Lucas S."/>
            <person name="Lapidus A."/>
            <person name="Barry K."/>
            <person name="Detter J.C."/>
            <person name="Glavina T."/>
            <person name="Hammon N."/>
            <person name="Israni S."/>
            <person name="Pitluck S."/>
            <person name="Goltsman E."/>
            <person name="Martinez M."/>
            <person name="Vergez L."/>
            <person name="Larimer F."/>
            <person name="Land M."/>
            <person name="Lykidis A."/>
            <person name="Richardson P."/>
        </authorList>
    </citation>
    <scope>NUCLEOTIDE SEQUENCE [LARGE SCALE GENOMIC DNA]</scope>
    <source>
        <strain evidence="7">JMP134</strain>
        <plasmid evidence="7">megaplasmid</plasmid>
    </source>
</reference>
<proteinExistence type="inferred from homology"/>
<dbReference type="PANTHER" id="PTHR42978:SF6">
    <property type="entry name" value="QUORUM-QUENCHING LACTONASE YTNP-RELATED"/>
    <property type="match status" value="1"/>
</dbReference>
<dbReference type="SUPFAM" id="SSF56281">
    <property type="entry name" value="Metallo-hydrolase/oxidoreductase"/>
    <property type="match status" value="1"/>
</dbReference>
<dbReference type="CDD" id="cd07720">
    <property type="entry name" value="OPHC2-like_MBL-fold"/>
    <property type="match status" value="1"/>
</dbReference>